<accession>A0A7R9BYF9</accession>
<feature type="non-terminal residue" evidence="2">
    <location>
        <position position="1"/>
    </location>
</feature>
<evidence type="ECO:0000313" key="3">
    <source>
        <dbReference type="Proteomes" id="UP000678499"/>
    </source>
</evidence>
<feature type="compositionally biased region" description="Polar residues" evidence="1">
    <location>
        <begin position="126"/>
        <end position="137"/>
    </location>
</feature>
<dbReference type="InterPro" id="IPR035892">
    <property type="entry name" value="C2_domain_sf"/>
</dbReference>
<reference evidence="2" key="1">
    <citation type="submission" date="2020-11" db="EMBL/GenBank/DDBJ databases">
        <authorList>
            <person name="Tran Van P."/>
        </authorList>
    </citation>
    <scope>NUCLEOTIDE SEQUENCE</scope>
</reference>
<dbReference type="Proteomes" id="UP000678499">
    <property type="component" value="Unassembled WGS sequence"/>
</dbReference>
<protein>
    <recommendedName>
        <fullName evidence="4">C2 domain-containing protein</fullName>
    </recommendedName>
</protein>
<dbReference type="EMBL" id="OA888444">
    <property type="protein sequence ID" value="CAD7283910.1"/>
    <property type="molecule type" value="Genomic_DNA"/>
</dbReference>
<dbReference type="OrthoDB" id="63267at2759"/>
<evidence type="ECO:0000313" key="2">
    <source>
        <dbReference type="EMBL" id="CAD7283910.1"/>
    </source>
</evidence>
<evidence type="ECO:0000256" key="1">
    <source>
        <dbReference type="SAM" id="MobiDB-lite"/>
    </source>
</evidence>
<feature type="region of interest" description="Disordered" evidence="1">
    <location>
        <begin position="118"/>
        <end position="145"/>
    </location>
</feature>
<sequence>MVLKISAGGAAIAATGTAAAAAAAVDVAAVVRAAAVLLLLLGLDLGEARAASVLFRLADEADVHIKPAGSSAETSSLTLFSSKSSNKEQQQIQAQQPSPNDSTTPRFVRVKLMQVEVRVEPDQHPANKSTPKNSTPAPNDVDYPQQQLRDPYCVVTLKEPSAVTTSGDKQKPGGGSTKNSLKLVQRGRPMFPEWNSSFDAPIRRGMLIHLLLYDRSPTKNKGSTAASSTAAAVTTAAAAAAATTTTTGNAATNPTDRLVADILIPTHVLADKCRSTATLSLSQQQQQQQQQQQLNDDDFPCSVWVR</sequence>
<dbReference type="Pfam" id="PF21494">
    <property type="entry name" value="PKC_C2"/>
    <property type="match status" value="1"/>
</dbReference>
<feature type="region of interest" description="Disordered" evidence="1">
    <location>
        <begin position="161"/>
        <end position="181"/>
    </location>
</feature>
<organism evidence="2">
    <name type="scientific">Notodromas monacha</name>
    <dbReference type="NCBI Taxonomy" id="399045"/>
    <lineage>
        <taxon>Eukaryota</taxon>
        <taxon>Metazoa</taxon>
        <taxon>Ecdysozoa</taxon>
        <taxon>Arthropoda</taxon>
        <taxon>Crustacea</taxon>
        <taxon>Oligostraca</taxon>
        <taxon>Ostracoda</taxon>
        <taxon>Podocopa</taxon>
        <taxon>Podocopida</taxon>
        <taxon>Cypridocopina</taxon>
        <taxon>Cypridoidea</taxon>
        <taxon>Cyprididae</taxon>
        <taxon>Notodromas</taxon>
    </lineage>
</organism>
<feature type="compositionally biased region" description="Low complexity" evidence="1">
    <location>
        <begin position="74"/>
        <end position="96"/>
    </location>
</feature>
<gene>
    <name evidence="2" type="ORF">NMOB1V02_LOCUS11518</name>
</gene>
<feature type="region of interest" description="Disordered" evidence="1">
    <location>
        <begin position="74"/>
        <end position="106"/>
    </location>
</feature>
<dbReference type="Gene3D" id="2.60.40.150">
    <property type="entry name" value="C2 domain"/>
    <property type="match status" value="1"/>
</dbReference>
<name>A0A7R9BYF9_9CRUS</name>
<dbReference type="AlphaFoldDB" id="A0A7R9BYF9"/>
<evidence type="ECO:0008006" key="4">
    <source>
        <dbReference type="Google" id="ProtNLM"/>
    </source>
</evidence>
<proteinExistence type="predicted"/>
<dbReference type="EMBL" id="CAJPEX010006407">
    <property type="protein sequence ID" value="CAG0924062.1"/>
    <property type="molecule type" value="Genomic_DNA"/>
</dbReference>
<keyword evidence="3" id="KW-1185">Reference proteome</keyword>